<keyword evidence="3" id="KW-1185">Reference proteome</keyword>
<accession>A0A521BVG4</accession>
<feature type="region of interest" description="Disordered" evidence="1">
    <location>
        <begin position="15"/>
        <end position="44"/>
    </location>
</feature>
<evidence type="ECO:0000313" key="2">
    <source>
        <dbReference type="EMBL" id="SMO51159.1"/>
    </source>
</evidence>
<organism evidence="2 3">
    <name type="scientific">Melghirimyces algeriensis</name>
    <dbReference type="NCBI Taxonomy" id="910412"/>
    <lineage>
        <taxon>Bacteria</taxon>
        <taxon>Bacillati</taxon>
        <taxon>Bacillota</taxon>
        <taxon>Bacilli</taxon>
        <taxon>Bacillales</taxon>
        <taxon>Thermoactinomycetaceae</taxon>
        <taxon>Melghirimyces</taxon>
    </lineage>
</organism>
<evidence type="ECO:0000313" key="3">
    <source>
        <dbReference type="Proteomes" id="UP000315636"/>
    </source>
</evidence>
<proteinExistence type="predicted"/>
<feature type="compositionally biased region" description="Basic and acidic residues" evidence="1">
    <location>
        <begin position="20"/>
        <end position="44"/>
    </location>
</feature>
<protein>
    <submittedName>
        <fullName evidence="2">Uncharacterized protein</fullName>
    </submittedName>
</protein>
<evidence type="ECO:0000256" key="1">
    <source>
        <dbReference type="SAM" id="MobiDB-lite"/>
    </source>
</evidence>
<dbReference type="Proteomes" id="UP000315636">
    <property type="component" value="Unassembled WGS sequence"/>
</dbReference>
<dbReference type="RefSeq" id="WP_142504738.1">
    <property type="nucleotide sequence ID" value="NZ_FXTI01000002.1"/>
</dbReference>
<name>A0A521BVG4_9BACL</name>
<reference evidence="2 3" key="1">
    <citation type="submission" date="2017-05" db="EMBL/GenBank/DDBJ databases">
        <authorList>
            <person name="Varghese N."/>
            <person name="Submissions S."/>
        </authorList>
    </citation>
    <scope>NUCLEOTIDE SEQUENCE [LARGE SCALE GENOMIC DNA]</scope>
    <source>
        <strain evidence="2 3">DSM 45474</strain>
    </source>
</reference>
<dbReference type="AlphaFoldDB" id="A0A521BVG4"/>
<gene>
    <name evidence="2" type="ORF">SAMN06264849_102470</name>
</gene>
<dbReference type="EMBL" id="FXTI01000002">
    <property type="protein sequence ID" value="SMO51159.1"/>
    <property type="molecule type" value="Genomic_DNA"/>
</dbReference>
<sequence>MIIAVMMEVLGFNPKPDPAVAKEEESDYRKEKRERQKKSAEEKKRLVEPDDSCGCWYVDSWEEAQAFYRYALRWIGMV</sequence>